<evidence type="ECO:0000313" key="3">
    <source>
        <dbReference type="Proteomes" id="UP001141806"/>
    </source>
</evidence>
<dbReference type="Proteomes" id="UP001141806">
    <property type="component" value="Unassembled WGS sequence"/>
</dbReference>
<proteinExistence type="predicted"/>
<name>A0A9Q0QRH2_9MAGN</name>
<protein>
    <submittedName>
        <fullName evidence="2">Uncharacterized protein</fullName>
    </submittedName>
</protein>
<comment type="caution">
    <text evidence="2">The sequence shown here is derived from an EMBL/GenBank/DDBJ whole genome shotgun (WGS) entry which is preliminary data.</text>
</comment>
<keyword evidence="3" id="KW-1185">Reference proteome</keyword>
<gene>
    <name evidence="2" type="ORF">NE237_015849</name>
</gene>
<keyword evidence="1" id="KW-0812">Transmembrane</keyword>
<dbReference type="AlphaFoldDB" id="A0A9Q0QRH2"/>
<accession>A0A9Q0QRH2</accession>
<reference evidence="2" key="1">
    <citation type="journal article" date="2023" name="Plant J.">
        <title>The genome of the king protea, Protea cynaroides.</title>
        <authorList>
            <person name="Chang J."/>
            <person name="Duong T.A."/>
            <person name="Schoeman C."/>
            <person name="Ma X."/>
            <person name="Roodt D."/>
            <person name="Barker N."/>
            <person name="Li Z."/>
            <person name="Van de Peer Y."/>
            <person name="Mizrachi E."/>
        </authorList>
    </citation>
    <scope>NUCLEOTIDE SEQUENCE</scope>
    <source>
        <tissue evidence="2">Young leaves</tissue>
    </source>
</reference>
<evidence type="ECO:0000313" key="2">
    <source>
        <dbReference type="EMBL" id="KAJ4969148.1"/>
    </source>
</evidence>
<feature type="transmembrane region" description="Helical" evidence="1">
    <location>
        <begin position="126"/>
        <end position="142"/>
    </location>
</feature>
<feature type="transmembrane region" description="Helical" evidence="1">
    <location>
        <begin position="103"/>
        <end position="120"/>
    </location>
</feature>
<evidence type="ECO:0000256" key="1">
    <source>
        <dbReference type="SAM" id="Phobius"/>
    </source>
</evidence>
<keyword evidence="1" id="KW-1133">Transmembrane helix</keyword>
<sequence>MKHLILSITDIIDSTLILQQRKSWIGENLDRTLPKKRKRKKENLDRKKSIALKGVFDVLLCRREGVIDEKRVFFRVDTEPCERFLSLGQLAPATELMLSKSTWFWLAIFGSYWLGCYGRSSASGYIYIWGWIGVGLVILIPAR</sequence>
<organism evidence="2 3">
    <name type="scientific">Protea cynaroides</name>
    <dbReference type="NCBI Taxonomy" id="273540"/>
    <lineage>
        <taxon>Eukaryota</taxon>
        <taxon>Viridiplantae</taxon>
        <taxon>Streptophyta</taxon>
        <taxon>Embryophyta</taxon>
        <taxon>Tracheophyta</taxon>
        <taxon>Spermatophyta</taxon>
        <taxon>Magnoliopsida</taxon>
        <taxon>Proteales</taxon>
        <taxon>Proteaceae</taxon>
        <taxon>Protea</taxon>
    </lineage>
</organism>
<keyword evidence="1" id="KW-0472">Membrane</keyword>
<dbReference type="EMBL" id="JAMYWD010000006">
    <property type="protein sequence ID" value="KAJ4969148.1"/>
    <property type="molecule type" value="Genomic_DNA"/>
</dbReference>